<evidence type="ECO:0000259" key="1">
    <source>
        <dbReference type="PROSITE" id="PS50943"/>
    </source>
</evidence>
<dbReference type="Gene3D" id="3.30.450.180">
    <property type="match status" value="1"/>
</dbReference>
<dbReference type="Pfam" id="PF13560">
    <property type="entry name" value="HTH_31"/>
    <property type="match status" value="1"/>
</dbReference>
<protein>
    <submittedName>
        <fullName evidence="2">XRE family transcriptional regulator</fullName>
    </submittedName>
</protein>
<keyword evidence="3" id="KW-1185">Reference proteome</keyword>
<dbReference type="InterPro" id="IPR041413">
    <property type="entry name" value="MLTR_LBD"/>
</dbReference>
<reference evidence="2 3" key="1">
    <citation type="submission" date="2018-12" db="EMBL/GenBank/DDBJ databases">
        <authorList>
            <person name="Li K."/>
        </authorList>
    </citation>
    <scope>NUCLEOTIDE SEQUENCE [LARGE SCALE GENOMIC DNA]</scope>
    <source>
        <strain evidence="3">CR22</strain>
    </source>
</reference>
<dbReference type="InterPro" id="IPR010982">
    <property type="entry name" value="Lambda_DNA-bd_dom_sf"/>
</dbReference>
<dbReference type="Proteomes" id="UP000280197">
    <property type="component" value="Chromosome"/>
</dbReference>
<dbReference type="CDD" id="cd00093">
    <property type="entry name" value="HTH_XRE"/>
    <property type="match status" value="1"/>
</dbReference>
<dbReference type="KEGG" id="saqu:EJC51_26745"/>
<dbReference type="PROSITE" id="PS50943">
    <property type="entry name" value="HTH_CROC1"/>
    <property type="match status" value="1"/>
</dbReference>
<organism evidence="2 3">
    <name type="scientific">Streptomyces aquilus</name>
    <dbReference type="NCBI Taxonomy" id="2548456"/>
    <lineage>
        <taxon>Bacteria</taxon>
        <taxon>Bacillati</taxon>
        <taxon>Actinomycetota</taxon>
        <taxon>Actinomycetes</taxon>
        <taxon>Kitasatosporales</taxon>
        <taxon>Streptomycetaceae</taxon>
        <taxon>Streptomyces</taxon>
    </lineage>
</organism>
<name>A0A3Q9C1B8_9ACTN</name>
<dbReference type="Gene3D" id="1.10.260.40">
    <property type="entry name" value="lambda repressor-like DNA-binding domains"/>
    <property type="match status" value="1"/>
</dbReference>
<dbReference type="RefSeq" id="WP_126273417.1">
    <property type="nucleotide sequence ID" value="NZ_CP034463.1"/>
</dbReference>
<dbReference type="PANTHER" id="PTHR35010:SF2">
    <property type="entry name" value="BLL4672 PROTEIN"/>
    <property type="match status" value="1"/>
</dbReference>
<dbReference type="InterPro" id="IPR001387">
    <property type="entry name" value="Cro/C1-type_HTH"/>
</dbReference>
<gene>
    <name evidence="2" type="ORF">EJC51_26745</name>
</gene>
<dbReference type="SMART" id="SM00530">
    <property type="entry name" value="HTH_XRE"/>
    <property type="match status" value="1"/>
</dbReference>
<evidence type="ECO:0000313" key="2">
    <source>
        <dbReference type="EMBL" id="AZP19351.1"/>
    </source>
</evidence>
<sequence length="276" mass="29925">MDGIYDSRRALGGFLRARRGRVAPERVGVAGGGRRRVRGLRREELAQLAGISVDYYVRLEQGRATAPSAEVLDALSRALGLDAAERRHLDTLAAGRPDPVPRQRIGPGLRRALDAMDGLPVFVTNHRLDVVAWNRLGAVLMGGLDVPGRRDLNNARFVLLDPAARDLHPDWEDRAAEAVGQLRVAAGRHPDDPELTGLIAELADRSPEFRRIWDSGEVTMCAAGRKRLRHPVVGLLELDFETLHVPAGPGESGLVLHVFSAAEGSPEAAALQELLA</sequence>
<dbReference type="SUPFAM" id="SSF47413">
    <property type="entry name" value="lambda repressor-like DNA-binding domains"/>
    <property type="match status" value="1"/>
</dbReference>
<dbReference type="GO" id="GO:0003677">
    <property type="term" value="F:DNA binding"/>
    <property type="evidence" value="ECO:0007669"/>
    <property type="project" value="InterPro"/>
</dbReference>
<proteinExistence type="predicted"/>
<accession>A0A3Q9C1B8</accession>
<evidence type="ECO:0000313" key="3">
    <source>
        <dbReference type="Proteomes" id="UP000280197"/>
    </source>
</evidence>
<dbReference type="EMBL" id="CP034463">
    <property type="protein sequence ID" value="AZP19351.1"/>
    <property type="molecule type" value="Genomic_DNA"/>
</dbReference>
<dbReference type="PANTHER" id="PTHR35010">
    <property type="entry name" value="BLL4672 PROTEIN-RELATED"/>
    <property type="match status" value="1"/>
</dbReference>
<feature type="domain" description="HTH cro/C1-type" evidence="1">
    <location>
        <begin position="35"/>
        <end position="86"/>
    </location>
</feature>
<dbReference type="Pfam" id="PF17765">
    <property type="entry name" value="MLTR_LBD"/>
    <property type="match status" value="1"/>
</dbReference>
<dbReference type="AlphaFoldDB" id="A0A3Q9C1B8"/>